<organism evidence="1">
    <name type="scientific">viral metagenome</name>
    <dbReference type="NCBI Taxonomy" id="1070528"/>
    <lineage>
        <taxon>unclassified sequences</taxon>
        <taxon>metagenomes</taxon>
        <taxon>organismal metagenomes</taxon>
    </lineage>
</organism>
<evidence type="ECO:0000313" key="1">
    <source>
        <dbReference type="EMBL" id="QJB01044.1"/>
    </source>
</evidence>
<evidence type="ECO:0000313" key="2">
    <source>
        <dbReference type="EMBL" id="QJB04826.1"/>
    </source>
</evidence>
<dbReference type="AlphaFoldDB" id="A0A6M3M1Q9"/>
<reference evidence="1" key="1">
    <citation type="submission" date="2020-03" db="EMBL/GenBank/DDBJ databases">
        <title>The deep terrestrial virosphere.</title>
        <authorList>
            <person name="Holmfeldt K."/>
            <person name="Nilsson E."/>
            <person name="Simone D."/>
            <person name="Lopez-Fernandez M."/>
            <person name="Wu X."/>
            <person name="de Brujin I."/>
            <person name="Lundin D."/>
            <person name="Andersson A."/>
            <person name="Bertilsson S."/>
            <person name="Dopson M."/>
        </authorList>
    </citation>
    <scope>NUCLEOTIDE SEQUENCE</scope>
    <source>
        <strain evidence="1">MM171A00153</strain>
        <strain evidence="2">MM171B00165</strain>
    </source>
</reference>
<protein>
    <submittedName>
        <fullName evidence="1">Uncharacterized protein</fullName>
    </submittedName>
</protein>
<gene>
    <name evidence="1" type="ORF">MM171A00153_0063</name>
    <name evidence="2" type="ORF">MM171B00165_0002</name>
</gene>
<proteinExistence type="predicted"/>
<dbReference type="EMBL" id="MT143704">
    <property type="protein sequence ID" value="QJB01044.1"/>
    <property type="molecule type" value="Genomic_DNA"/>
</dbReference>
<accession>A0A6M3M1Q9</accession>
<name>A0A6M3M1Q9_9ZZZZ</name>
<dbReference type="EMBL" id="MT143891">
    <property type="protein sequence ID" value="QJB04826.1"/>
    <property type="molecule type" value="Genomic_DNA"/>
</dbReference>
<sequence>MTYQVVIFDGESERQQFDARISRGRTIRTWLARVCQVWRWWVAEEIHSDYVDRRIRFGCAGSEMVLCWPRQKKRAKADPVVETMTEVAECLGLCVIRSAARPADLLATAASARGQRTALIVSDHPAALQFATDHIPRLHVLAGKIRKTPSSIFQDLGVWPSDIPAYLSLVGCRQERVKRKLAPAGARAALTARDRKVKPLRPVKGVPVGSSGWRRKTVAPDLARLRRLALGVGGADVLQPDLWSLAQCVARSSVFV</sequence>